<protein>
    <submittedName>
        <fullName evidence="2">Uncharacterized protein</fullName>
    </submittedName>
</protein>
<keyword evidence="1" id="KW-0812">Transmembrane</keyword>
<feature type="transmembrane region" description="Helical" evidence="1">
    <location>
        <begin position="25"/>
        <end position="42"/>
    </location>
</feature>
<dbReference type="Proteomes" id="UP000237934">
    <property type="component" value="Unassembled WGS sequence"/>
</dbReference>
<evidence type="ECO:0000313" key="3">
    <source>
        <dbReference type="Proteomes" id="UP000237934"/>
    </source>
</evidence>
<gene>
    <name evidence="2" type="ORF">CUS89_04075</name>
</gene>
<evidence type="ECO:0000313" key="2">
    <source>
        <dbReference type="EMBL" id="PQF24456.1"/>
    </source>
</evidence>
<proteinExistence type="predicted"/>
<keyword evidence="1" id="KW-1133">Transmembrane helix</keyword>
<name>A0A2S7RWU9_ENTMU</name>
<dbReference type="EMBL" id="PUAP01000015">
    <property type="protein sequence ID" value="PQF24456.1"/>
    <property type="molecule type" value="Genomic_DNA"/>
</dbReference>
<evidence type="ECO:0000256" key="1">
    <source>
        <dbReference type="SAM" id="Phobius"/>
    </source>
</evidence>
<sequence>MKNKTIDFRREGGESVEKKNNQKKWIVLGVFLLIIGGVFLYLSTRAEEPVPMVSADLLPGLRDASDIEIAERAQEIADANYFTLQIAPTATFENGEATGSIEIVNPGTNVYPIAVDITLADSDEVIYSSGSIHPNQQIVGAKLDKPLEKGEYVAIARVNIYDPETNERQGITEAELSIIVQN</sequence>
<accession>A0A2S7RWU9</accession>
<keyword evidence="1" id="KW-0472">Membrane</keyword>
<dbReference type="AlphaFoldDB" id="A0A2S7RWU9"/>
<organism evidence="2 3">
    <name type="scientific">Enterococcus mundtii</name>
    <dbReference type="NCBI Taxonomy" id="53346"/>
    <lineage>
        <taxon>Bacteria</taxon>
        <taxon>Bacillati</taxon>
        <taxon>Bacillota</taxon>
        <taxon>Bacilli</taxon>
        <taxon>Lactobacillales</taxon>
        <taxon>Enterococcaceae</taxon>
        <taxon>Enterococcus</taxon>
    </lineage>
</organism>
<comment type="caution">
    <text evidence="2">The sequence shown here is derived from an EMBL/GenBank/DDBJ whole genome shotgun (WGS) entry which is preliminary data.</text>
</comment>
<reference evidence="2 3" key="1">
    <citation type="journal article" date="2018" name="Pathog. Dis.">
        <title>Whole-genome sequencing based characterization of antimicrobial resistance in Enterococcus.</title>
        <authorList>
            <person name="Tyson G."/>
        </authorList>
    </citation>
    <scope>NUCLEOTIDE SEQUENCE [LARGE SCALE GENOMIC DNA]</scope>
    <source>
        <strain evidence="2 3">CVM N55263</strain>
    </source>
</reference>